<dbReference type="AlphaFoldDB" id="A0A9W6L8G6"/>
<sequence>MQWITHHGWADRRAEDPMARMMIDCRTMPSESGCSLTIAGEPEEVLRAAVMHAVDVHGHTDDEELRDGISAGMVPAPADVGAESFVQVVDFTSDDVERFEELEAEWLEGIGDGRTATWSVMATDRDEPGRYYLLVGFPDYEAAMRNSKHPATQQIAEKMTAMASNEPTFRNLDAKRVKNF</sequence>
<dbReference type="EMBL" id="BSFQ01000035">
    <property type="protein sequence ID" value="GLL14730.1"/>
    <property type="molecule type" value="Genomic_DNA"/>
</dbReference>
<gene>
    <name evidence="1" type="ORF">GCM10017577_58780</name>
</gene>
<keyword evidence="2" id="KW-1185">Reference proteome</keyword>
<dbReference type="Proteomes" id="UP001143463">
    <property type="component" value="Unassembled WGS sequence"/>
</dbReference>
<evidence type="ECO:0000313" key="1">
    <source>
        <dbReference type="EMBL" id="GLL14730.1"/>
    </source>
</evidence>
<protein>
    <recommendedName>
        <fullName evidence="3">DUF1059 domain-containing protein</fullName>
    </recommendedName>
</protein>
<organism evidence="1 2">
    <name type="scientific">Pseudonocardia halophobica</name>
    <dbReference type="NCBI Taxonomy" id="29401"/>
    <lineage>
        <taxon>Bacteria</taxon>
        <taxon>Bacillati</taxon>
        <taxon>Actinomycetota</taxon>
        <taxon>Actinomycetes</taxon>
        <taxon>Pseudonocardiales</taxon>
        <taxon>Pseudonocardiaceae</taxon>
        <taxon>Pseudonocardia</taxon>
    </lineage>
</organism>
<accession>A0A9W6L8G6</accession>
<comment type="caution">
    <text evidence="1">The sequence shown here is derived from an EMBL/GenBank/DDBJ whole genome shotgun (WGS) entry which is preliminary data.</text>
</comment>
<evidence type="ECO:0008006" key="3">
    <source>
        <dbReference type="Google" id="ProtNLM"/>
    </source>
</evidence>
<dbReference type="InterPro" id="IPR009409">
    <property type="entry name" value="DUF1059"/>
</dbReference>
<reference evidence="1" key="1">
    <citation type="journal article" date="2014" name="Int. J. Syst. Evol. Microbiol.">
        <title>Complete genome sequence of Corynebacterium casei LMG S-19264T (=DSM 44701T), isolated from a smear-ripened cheese.</title>
        <authorList>
            <consortium name="US DOE Joint Genome Institute (JGI-PGF)"/>
            <person name="Walter F."/>
            <person name="Albersmeier A."/>
            <person name="Kalinowski J."/>
            <person name="Ruckert C."/>
        </authorList>
    </citation>
    <scope>NUCLEOTIDE SEQUENCE</scope>
    <source>
        <strain evidence="1">VKM Ac-1069</strain>
    </source>
</reference>
<evidence type="ECO:0000313" key="2">
    <source>
        <dbReference type="Proteomes" id="UP001143463"/>
    </source>
</evidence>
<dbReference type="Pfam" id="PF06348">
    <property type="entry name" value="DUF1059"/>
    <property type="match status" value="1"/>
</dbReference>
<reference evidence="1" key="2">
    <citation type="submission" date="2023-01" db="EMBL/GenBank/DDBJ databases">
        <authorList>
            <person name="Sun Q."/>
            <person name="Evtushenko L."/>
        </authorList>
    </citation>
    <scope>NUCLEOTIDE SEQUENCE</scope>
    <source>
        <strain evidence="1">VKM Ac-1069</strain>
    </source>
</reference>
<proteinExistence type="predicted"/>
<name>A0A9W6L8G6_9PSEU</name>